<dbReference type="NCBIfam" id="TIGR00738">
    <property type="entry name" value="rrf2_super"/>
    <property type="match status" value="1"/>
</dbReference>
<accession>A0A1Y5DWE6</accession>
<dbReference type="InterPro" id="IPR000944">
    <property type="entry name" value="Tscrpt_reg_Rrf2"/>
</dbReference>
<dbReference type="SUPFAM" id="SSF46785">
    <property type="entry name" value="Winged helix' DNA-binding domain"/>
    <property type="match status" value="1"/>
</dbReference>
<dbReference type="GO" id="GO:0005829">
    <property type="term" value="C:cytosol"/>
    <property type="evidence" value="ECO:0007669"/>
    <property type="project" value="TreeGrafter"/>
</dbReference>
<reference evidence="2" key="1">
    <citation type="journal article" date="2017" name="Proc. Natl. Acad. Sci. U.S.A.">
        <title>Simulation of Deepwater Horizon oil plume reveals substrate specialization within a complex community of hydrocarbon degraders.</title>
        <authorList>
            <person name="Hu P."/>
            <person name="Dubinsky E.A."/>
            <person name="Probst A.J."/>
            <person name="Wang J."/>
            <person name="Sieber C.M.K."/>
            <person name="Tom L.M."/>
            <person name="Gardinali P."/>
            <person name="Banfield J.F."/>
            <person name="Atlas R.M."/>
            <person name="Andersen G.L."/>
        </authorList>
    </citation>
    <scope>NUCLEOTIDE SEQUENCE [LARGE SCALE GENOMIC DNA]</scope>
</reference>
<name>A0A1Y5DWE6_COLPS</name>
<protein>
    <submittedName>
        <fullName evidence="1">SUF system Fe-S cluster assembly regulator</fullName>
    </submittedName>
</protein>
<evidence type="ECO:0000313" key="2">
    <source>
        <dbReference type="Proteomes" id="UP000243053"/>
    </source>
</evidence>
<dbReference type="Pfam" id="PF02082">
    <property type="entry name" value="Rrf2"/>
    <property type="match status" value="1"/>
</dbReference>
<dbReference type="Proteomes" id="UP000243053">
    <property type="component" value="Unassembled WGS sequence"/>
</dbReference>
<evidence type="ECO:0000313" key="1">
    <source>
        <dbReference type="EMBL" id="OUR74832.1"/>
    </source>
</evidence>
<comment type="caution">
    <text evidence="1">The sequence shown here is derived from an EMBL/GenBank/DDBJ whole genome shotgun (WGS) entry which is preliminary data.</text>
</comment>
<dbReference type="InterPro" id="IPR014290">
    <property type="entry name" value="SUF_FeS_clus_asmbl_reg"/>
</dbReference>
<organism evidence="1 2">
    <name type="scientific">Colwellia psychrerythraea</name>
    <name type="common">Vibrio psychroerythus</name>
    <dbReference type="NCBI Taxonomy" id="28229"/>
    <lineage>
        <taxon>Bacteria</taxon>
        <taxon>Pseudomonadati</taxon>
        <taxon>Pseudomonadota</taxon>
        <taxon>Gammaproteobacteria</taxon>
        <taxon>Alteromonadales</taxon>
        <taxon>Colwelliaceae</taxon>
        <taxon>Colwellia</taxon>
    </lineage>
</organism>
<dbReference type="AlphaFoldDB" id="A0A1Y5DWE6"/>
<dbReference type="Gene3D" id="1.10.10.10">
    <property type="entry name" value="Winged helix-like DNA-binding domain superfamily/Winged helix DNA-binding domain"/>
    <property type="match status" value="1"/>
</dbReference>
<dbReference type="NCBIfam" id="TIGR02944">
    <property type="entry name" value="suf_reg_Xantho"/>
    <property type="match status" value="1"/>
</dbReference>
<dbReference type="PROSITE" id="PS51197">
    <property type="entry name" value="HTH_RRF2_2"/>
    <property type="match status" value="1"/>
</dbReference>
<proteinExistence type="predicted"/>
<dbReference type="PANTHER" id="PTHR33221">
    <property type="entry name" value="WINGED HELIX-TURN-HELIX TRANSCRIPTIONAL REGULATOR, RRF2 FAMILY"/>
    <property type="match status" value="1"/>
</dbReference>
<dbReference type="PANTHER" id="PTHR33221:SF2">
    <property type="entry name" value="TRANSCRIPTIONAL REGULATOR"/>
    <property type="match status" value="1"/>
</dbReference>
<sequence length="145" mass="16007">MLRVNKLTDYGSVILVYLARYPGEKISAVSLAKAVFLPPATVSNLLKKMVNNELLCSTLGKHGGYQLARPAEQISLAEIITALEGPIALTECNVKKGLCRTEEHCDIRNNWRNINQMVYQSLTQVSLKQMLPPENSAIKPITLIG</sequence>
<dbReference type="EMBL" id="MAAF01000120">
    <property type="protein sequence ID" value="OUR74832.1"/>
    <property type="molecule type" value="Genomic_DNA"/>
</dbReference>
<dbReference type="InterPro" id="IPR036390">
    <property type="entry name" value="WH_DNA-bd_sf"/>
</dbReference>
<dbReference type="InterPro" id="IPR036388">
    <property type="entry name" value="WH-like_DNA-bd_sf"/>
</dbReference>
<gene>
    <name evidence="1" type="ORF">A9Q75_18940</name>
</gene>
<dbReference type="GO" id="GO:0003700">
    <property type="term" value="F:DNA-binding transcription factor activity"/>
    <property type="evidence" value="ECO:0007669"/>
    <property type="project" value="TreeGrafter"/>
</dbReference>